<dbReference type="InterPro" id="IPR008949">
    <property type="entry name" value="Isoprenoid_synthase_dom_sf"/>
</dbReference>
<feature type="region of interest" description="Disordered" evidence="8">
    <location>
        <begin position="224"/>
        <end position="244"/>
    </location>
</feature>
<reference evidence="9 10" key="1">
    <citation type="submission" date="2020-10" db="EMBL/GenBank/DDBJ databases">
        <title>Wide distribution of Phycisphaera-like planctomycetes from WD2101 soil group in peatlands and genome analysis of the first cultivated representative.</title>
        <authorList>
            <person name="Dedysh S.N."/>
            <person name="Beletsky A.V."/>
            <person name="Ivanova A."/>
            <person name="Kulichevskaya I.S."/>
            <person name="Suzina N.E."/>
            <person name="Philippov D.A."/>
            <person name="Rakitin A.L."/>
            <person name="Mardanov A.V."/>
            <person name="Ravin N.V."/>
        </authorList>
    </citation>
    <scope>NUCLEOTIDE SEQUENCE [LARGE SCALE GENOMIC DNA]</scope>
    <source>
        <strain evidence="9 10">M1803</strain>
    </source>
</reference>
<evidence type="ECO:0000256" key="4">
    <source>
        <dbReference type="ARBA" id="ARBA00022723"/>
    </source>
</evidence>
<protein>
    <submittedName>
        <fullName evidence="9">Polyprenyl synthetase family protein</fullName>
    </submittedName>
</protein>
<dbReference type="PROSITE" id="PS00444">
    <property type="entry name" value="POLYPRENYL_SYNTHASE_2"/>
    <property type="match status" value="1"/>
</dbReference>
<dbReference type="GO" id="GO:0046872">
    <property type="term" value="F:metal ion binding"/>
    <property type="evidence" value="ECO:0007669"/>
    <property type="project" value="UniProtKB-KW"/>
</dbReference>
<evidence type="ECO:0000256" key="6">
    <source>
        <dbReference type="ARBA" id="ARBA00023229"/>
    </source>
</evidence>
<keyword evidence="3 7" id="KW-0808">Transferase</keyword>
<comment type="cofactor">
    <cofactor evidence="1">
        <name>Mg(2+)</name>
        <dbReference type="ChEBI" id="CHEBI:18420"/>
    </cofactor>
</comment>
<keyword evidence="5" id="KW-0460">Magnesium</keyword>
<name>A0A7M2WU63_9BACT</name>
<sequence length="343" mass="35835">MTPTAQPDAITILSEHGRTVDADLRRLRDRYVEQAPVRLLDAIDYSLLAGGKRLRPTLILETCRACGGDPETNPSARAAATAMELIHTFSLVHDDLPAMDDDDLRRGRPTNHKVFGEAMAVLAGDAMTTIAFELIAIEAEPAVAAKLIAELAGASGPAGMIGGQVLDIDGEGKSLSLDQLQQIHRLKTGALLTASCRMGAIAGGIGSGGDLPGHTVSEYAHGQQSVGLGSQGQTGGATKDPRTAVRGRMDSVLAVTNYGRHLGLAFQIVDDILDVTSTPEQMGKATGKDAGKGKNTYPGLLGLDESRRMATAELAAALEAIEPLGSAADGLRALARFVVERNV</sequence>
<dbReference type="CDD" id="cd00685">
    <property type="entry name" value="Trans_IPPS_HT"/>
    <property type="match status" value="1"/>
</dbReference>
<evidence type="ECO:0000256" key="7">
    <source>
        <dbReference type="RuleBase" id="RU004466"/>
    </source>
</evidence>
<dbReference type="PROSITE" id="PS00723">
    <property type="entry name" value="POLYPRENYL_SYNTHASE_1"/>
    <property type="match status" value="1"/>
</dbReference>
<accession>A0A7M2WU63</accession>
<evidence type="ECO:0000256" key="5">
    <source>
        <dbReference type="ARBA" id="ARBA00022842"/>
    </source>
</evidence>
<comment type="similarity">
    <text evidence="2 7">Belongs to the FPP/GGPP synthase family.</text>
</comment>
<dbReference type="PANTHER" id="PTHR43281:SF1">
    <property type="entry name" value="FARNESYL DIPHOSPHATE SYNTHASE"/>
    <property type="match status" value="1"/>
</dbReference>
<dbReference type="Pfam" id="PF00348">
    <property type="entry name" value="polyprenyl_synt"/>
    <property type="match status" value="2"/>
</dbReference>
<evidence type="ECO:0000313" key="10">
    <source>
        <dbReference type="Proteomes" id="UP000593765"/>
    </source>
</evidence>
<organism evidence="9 10">
    <name type="scientific">Humisphaera borealis</name>
    <dbReference type="NCBI Taxonomy" id="2807512"/>
    <lineage>
        <taxon>Bacteria</taxon>
        <taxon>Pseudomonadati</taxon>
        <taxon>Planctomycetota</taxon>
        <taxon>Phycisphaerae</taxon>
        <taxon>Tepidisphaerales</taxon>
        <taxon>Tepidisphaeraceae</taxon>
        <taxon>Humisphaera</taxon>
    </lineage>
</organism>
<dbReference type="Gene3D" id="1.10.600.10">
    <property type="entry name" value="Farnesyl Diphosphate Synthase"/>
    <property type="match status" value="1"/>
</dbReference>
<evidence type="ECO:0000256" key="1">
    <source>
        <dbReference type="ARBA" id="ARBA00001946"/>
    </source>
</evidence>
<dbReference type="KEGG" id="hbs:IPV69_22620"/>
<dbReference type="PANTHER" id="PTHR43281">
    <property type="entry name" value="FARNESYL DIPHOSPHATE SYNTHASE"/>
    <property type="match status" value="1"/>
</dbReference>
<evidence type="ECO:0000313" key="9">
    <source>
        <dbReference type="EMBL" id="QOV88989.1"/>
    </source>
</evidence>
<proteinExistence type="inferred from homology"/>
<evidence type="ECO:0000256" key="3">
    <source>
        <dbReference type="ARBA" id="ARBA00022679"/>
    </source>
</evidence>
<dbReference type="SUPFAM" id="SSF48576">
    <property type="entry name" value="Terpenoid synthases"/>
    <property type="match status" value="1"/>
</dbReference>
<keyword evidence="6" id="KW-0414">Isoprene biosynthesis</keyword>
<dbReference type="Proteomes" id="UP000593765">
    <property type="component" value="Chromosome"/>
</dbReference>
<dbReference type="InterPro" id="IPR033749">
    <property type="entry name" value="Polyprenyl_synt_CS"/>
</dbReference>
<keyword evidence="4" id="KW-0479">Metal-binding</keyword>
<gene>
    <name evidence="9" type="ORF">IPV69_22620</name>
</gene>
<evidence type="ECO:0000256" key="2">
    <source>
        <dbReference type="ARBA" id="ARBA00006706"/>
    </source>
</evidence>
<dbReference type="GO" id="GO:0004659">
    <property type="term" value="F:prenyltransferase activity"/>
    <property type="evidence" value="ECO:0007669"/>
    <property type="project" value="InterPro"/>
</dbReference>
<dbReference type="InterPro" id="IPR000092">
    <property type="entry name" value="Polyprenyl_synt"/>
</dbReference>
<keyword evidence="10" id="KW-1185">Reference proteome</keyword>
<dbReference type="GO" id="GO:0008299">
    <property type="term" value="P:isoprenoid biosynthetic process"/>
    <property type="evidence" value="ECO:0007669"/>
    <property type="project" value="UniProtKB-KW"/>
</dbReference>
<evidence type="ECO:0000256" key="8">
    <source>
        <dbReference type="SAM" id="MobiDB-lite"/>
    </source>
</evidence>
<dbReference type="EMBL" id="CP063458">
    <property type="protein sequence ID" value="QOV88989.1"/>
    <property type="molecule type" value="Genomic_DNA"/>
</dbReference>
<dbReference type="AlphaFoldDB" id="A0A7M2WU63"/>
<dbReference type="RefSeq" id="WP_206292001.1">
    <property type="nucleotide sequence ID" value="NZ_CP063458.1"/>
</dbReference>